<keyword evidence="7 9" id="KW-0862">Zinc</keyword>
<protein>
    <recommendedName>
        <fullName evidence="9">Probable endonuclease 4</fullName>
        <ecNumber evidence="9">3.1.21.2</ecNumber>
    </recommendedName>
    <alternativeName>
        <fullName evidence="9">Endodeoxyribonuclease IV</fullName>
    </alternativeName>
    <alternativeName>
        <fullName evidence="9">Endonuclease IV</fullName>
    </alternativeName>
</protein>
<reference evidence="12" key="1">
    <citation type="submission" date="2009-09" db="EMBL/GenBank/DDBJ databases">
        <title>The complete chromosome of Desulfohalobium retbaense DSM 5692.</title>
        <authorList>
            <consortium name="US DOE Joint Genome Institute (JGI-PGF)"/>
            <person name="Lucas S."/>
            <person name="Copeland A."/>
            <person name="Lapidus A."/>
            <person name="Glavina del Rio T."/>
            <person name="Dalin E."/>
            <person name="Tice H."/>
            <person name="Bruce D."/>
            <person name="Goodwin L."/>
            <person name="Pitluck S."/>
            <person name="Kyrpides N."/>
            <person name="Mavromatis K."/>
            <person name="Ivanova N."/>
            <person name="Mikhailova N."/>
            <person name="Munk A.C."/>
            <person name="Brettin T."/>
            <person name="Detter J.C."/>
            <person name="Han C."/>
            <person name="Tapia R."/>
            <person name="Larimer F."/>
            <person name="Land M."/>
            <person name="Hauser L."/>
            <person name="Markowitz V."/>
            <person name="Cheng J.-F."/>
            <person name="Hugenholtz P."/>
            <person name="Woyke T."/>
            <person name="Wu D."/>
            <person name="Spring S."/>
            <person name="Klenk H.-P."/>
            <person name="Eisen J.A."/>
        </authorList>
    </citation>
    <scope>NUCLEOTIDE SEQUENCE [LARGE SCALE GENOMIC DNA]</scope>
    <source>
        <strain evidence="12">DSM 5692</strain>
    </source>
</reference>
<evidence type="ECO:0000256" key="6">
    <source>
        <dbReference type="ARBA" id="ARBA00022801"/>
    </source>
</evidence>
<comment type="function">
    <text evidence="9">Endonuclease IV plays a role in DNA repair. It cleaves phosphodiester bonds at apurinic or apyrimidinic (AP) sites, generating a 3'-hydroxyl group and a 5'-terminal sugar phosphate.</text>
</comment>
<dbReference type="AlphaFoldDB" id="C8X2C7"/>
<keyword evidence="2 9" id="KW-0540">Nuclease</keyword>
<dbReference type="InterPro" id="IPR018246">
    <property type="entry name" value="AP_endonuc_F2_Zn_BS"/>
</dbReference>
<name>C8X2C7_DESRD</name>
<feature type="binding site" evidence="9">
    <location>
        <position position="67"/>
    </location>
    <ligand>
        <name>Zn(2+)</name>
        <dbReference type="ChEBI" id="CHEBI:29105"/>
        <label>1</label>
    </ligand>
</feature>
<comment type="similarity">
    <text evidence="1 9">Belongs to the AP endonuclease 2 family.</text>
</comment>
<dbReference type="GO" id="GO:0008833">
    <property type="term" value="F:deoxyribonuclease IV (phage-T4-induced) activity"/>
    <property type="evidence" value="ECO:0007669"/>
    <property type="project" value="UniProtKB-UniRule"/>
</dbReference>
<organism evidence="11 12">
    <name type="scientific">Desulfohalobium retbaense (strain ATCC 49708 / DSM 5692 / JCM 16813 / HR100)</name>
    <dbReference type="NCBI Taxonomy" id="485915"/>
    <lineage>
        <taxon>Bacteria</taxon>
        <taxon>Pseudomonadati</taxon>
        <taxon>Thermodesulfobacteriota</taxon>
        <taxon>Desulfovibrionia</taxon>
        <taxon>Desulfovibrionales</taxon>
        <taxon>Desulfohalobiaceae</taxon>
        <taxon>Desulfohalobium</taxon>
    </lineage>
</organism>
<dbReference type="GO" id="GO:0006284">
    <property type="term" value="P:base-excision repair"/>
    <property type="evidence" value="ECO:0007669"/>
    <property type="project" value="TreeGrafter"/>
</dbReference>
<evidence type="ECO:0000256" key="7">
    <source>
        <dbReference type="ARBA" id="ARBA00022833"/>
    </source>
</evidence>
<dbReference type="GO" id="GO:0003677">
    <property type="term" value="F:DNA binding"/>
    <property type="evidence" value="ECO:0007669"/>
    <property type="project" value="InterPro"/>
</dbReference>
<feature type="binding site" evidence="9">
    <location>
        <position position="230"/>
    </location>
    <ligand>
        <name>Zn(2+)</name>
        <dbReference type="ChEBI" id="CHEBI:29105"/>
        <label>3</label>
    </ligand>
</feature>
<accession>C8X2C7</accession>
<dbReference type="FunFam" id="3.20.20.150:FF:000001">
    <property type="entry name" value="Probable endonuclease 4"/>
    <property type="match status" value="1"/>
</dbReference>
<feature type="binding site" evidence="9">
    <location>
        <position position="144"/>
    </location>
    <ligand>
        <name>Zn(2+)</name>
        <dbReference type="ChEBI" id="CHEBI:29105"/>
        <label>2</label>
    </ligand>
</feature>
<dbReference type="InterPro" id="IPR013022">
    <property type="entry name" value="Xyl_isomerase-like_TIM-brl"/>
</dbReference>
<feature type="binding site" evidence="9">
    <location>
        <position position="107"/>
    </location>
    <ligand>
        <name>Zn(2+)</name>
        <dbReference type="ChEBI" id="CHEBI:29105"/>
        <label>1</label>
    </ligand>
</feature>
<dbReference type="PANTHER" id="PTHR21445:SF0">
    <property type="entry name" value="APURINIC-APYRIMIDINIC ENDONUCLEASE"/>
    <property type="match status" value="1"/>
</dbReference>
<dbReference type="SMART" id="SM00518">
    <property type="entry name" value="AP2Ec"/>
    <property type="match status" value="1"/>
</dbReference>
<keyword evidence="3 9" id="KW-0479">Metal-binding</keyword>
<dbReference type="InterPro" id="IPR036237">
    <property type="entry name" value="Xyl_isomerase-like_sf"/>
</dbReference>
<dbReference type="PROSITE" id="PS51432">
    <property type="entry name" value="AP_NUCLEASE_F2_4"/>
    <property type="match status" value="1"/>
</dbReference>
<keyword evidence="8 9" id="KW-0234">DNA repair</keyword>
<dbReference type="SUPFAM" id="SSF51658">
    <property type="entry name" value="Xylose isomerase-like"/>
    <property type="match status" value="1"/>
</dbReference>
<evidence type="ECO:0000313" key="12">
    <source>
        <dbReference type="Proteomes" id="UP000001052"/>
    </source>
</evidence>
<evidence type="ECO:0000259" key="10">
    <source>
        <dbReference type="Pfam" id="PF01261"/>
    </source>
</evidence>
<feature type="binding site" evidence="9">
    <location>
        <position position="260"/>
    </location>
    <ligand>
        <name>Zn(2+)</name>
        <dbReference type="ChEBI" id="CHEBI:29105"/>
        <label>2</label>
    </ligand>
</feature>
<reference evidence="11 12" key="2">
    <citation type="journal article" date="2010" name="Stand. Genomic Sci.">
        <title>Complete genome sequence of Desulfohalobium retbaense type strain (HR(100)).</title>
        <authorList>
            <person name="Spring S."/>
            <person name="Nolan M."/>
            <person name="Lapidus A."/>
            <person name="Glavina Del Rio T."/>
            <person name="Copeland A."/>
            <person name="Tice H."/>
            <person name="Cheng J.F."/>
            <person name="Lucas S."/>
            <person name="Land M."/>
            <person name="Chen F."/>
            <person name="Bruce D."/>
            <person name="Goodwin L."/>
            <person name="Pitluck S."/>
            <person name="Ivanova N."/>
            <person name="Mavromatis K."/>
            <person name="Mikhailova N."/>
            <person name="Pati A."/>
            <person name="Chen A."/>
            <person name="Palaniappan K."/>
            <person name="Hauser L."/>
            <person name="Chang Y.J."/>
            <person name="Jeffries C.D."/>
            <person name="Munk C."/>
            <person name="Kiss H."/>
            <person name="Chain P."/>
            <person name="Han C."/>
            <person name="Brettin T."/>
            <person name="Detter J.C."/>
            <person name="Schuler E."/>
            <person name="Goker M."/>
            <person name="Rohde M."/>
            <person name="Bristow J."/>
            <person name="Eisen J.A."/>
            <person name="Markowitz V."/>
            <person name="Hugenholtz P."/>
            <person name="Kyrpides N.C."/>
            <person name="Klenk H.P."/>
        </authorList>
    </citation>
    <scope>NUCLEOTIDE SEQUENCE [LARGE SCALE GENOMIC DNA]</scope>
    <source>
        <strain evidence="11 12">DSM 5692</strain>
    </source>
</reference>
<dbReference type="InterPro" id="IPR001719">
    <property type="entry name" value="AP_endonuc_2"/>
</dbReference>
<dbReference type="GO" id="GO:0003906">
    <property type="term" value="F:DNA-(apurinic or apyrimidinic site) endonuclease activity"/>
    <property type="evidence" value="ECO:0007669"/>
    <property type="project" value="TreeGrafter"/>
</dbReference>
<evidence type="ECO:0000256" key="4">
    <source>
        <dbReference type="ARBA" id="ARBA00022759"/>
    </source>
</evidence>
<dbReference type="Pfam" id="PF01261">
    <property type="entry name" value="AP_endonuc_2"/>
    <property type="match status" value="1"/>
</dbReference>
<dbReference type="GO" id="GO:0008270">
    <property type="term" value="F:zinc ion binding"/>
    <property type="evidence" value="ECO:0007669"/>
    <property type="project" value="UniProtKB-UniRule"/>
</dbReference>
<evidence type="ECO:0000313" key="11">
    <source>
        <dbReference type="EMBL" id="ACV68574.1"/>
    </source>
</evidence>
<dbReference type="Gene3D" id="3.20.20.150">
    <property type="entry name" value="Divalent-metal-dependent TIM barrel enzymes"/>
    <property type="match status" value="1"/>
</dbReference>
<dbReference type="PANTHER" id="PTHR21445">
    <property type="entry name" value="ENDONUCLEASE IV ENDODEOXYRIBONUCLEASE IV"/>
    <property type="match status" value="1"/>
</dbReference>
<proteinExistence type="inferred from homology"/>
<keyword evidence="6 9" id="KW-0378">Hydrolase</keyword>
<dbReference type="NCBIfam" id="TIGR00587">
    <property type="entry name" value="nfo"/>
    <property type="match status" value="1"/>
</dbReference>
<feature type="binding site" evidence="9">
    <location>
        <position position="144"/>
    </location>
    <ligand>
        <name>Zn(2+)</name>
        <dbReference type="ChEBI" id="CHEBI:29105"/>
        <label>1</label>
    </ligand>
</feature>
<dbReference type="PROSITE" id="PS00730">
    <property type="entry name" value="AP_NUCLEASE_F2_2"/>
    <property type="match status" value="1"/>
</dbReference>
<dbReference type="KEGG" id="drt:Dret_1286"/>
<dbReference type="eggNOG" id="COG0648">
    <property type="taxonomic scope" value="Bacteria"/>
</dbReference>
<dbReference type="EC" id="3.1.21.2" evidence="9"/>
<keyword evidence="12" id="KW-1185">Reference proteome</keyword>
<evidence type="ECO:0000256" key="9">
    <source>
        <dbReference type="HAMAP-Rule" id="MF_00152"/>
    </source>
</evidence>
<feature type="binding site" evidence="9">
    <location>
        <position position="215"/>
    </location>
    <ligand>
        <name>Zn(2+)</name>
        <dbReference type="ChEBI" id="CHEBI:29105"/>
        <label>2</label>
    </ligand>
</feature>
<evidence type="ECO:0000256" key="1">
    <source>
        <dbReference type="ARBA" id="ARBA00005340"/>
    </source>
</evidence>
<feature type="binding site" evidence="9">
    <location>
        <position position="178"/>
    </location>
    <ligand>
        <name>Zn(2+)</name>
        <dbReference type="ChEBI" id="CHEBI:29105"/>
        <label>2</label>
    </ligand>
</feature>
<evidence type="ECO:0000256" key="8">
    <source>
        <dbReference type="ARBA" id="ARBA00023204"/>
    </source>
</evidence>
<dbReference type="PROSITE" id="PS00731">
    <property type="entry name" value="AP_NUCLEASE_F2_3"/>
    <property type="match status" value="1"/>
</dbReference>
<keyword evidence="4 9" id="KW-0255">Endonuclease</keyword>
<dbReference type="OrthoDB" id="9805666at2"/>
<feature type="domain" description="Xylose isomerase-like TIM barrel" evidence="10">
    <location>
        <begin position="27"/>
        <end position="268"/>
    </location>
</feature>
<dbReference type="PROSITE" id="PS00729">
    <property type="entry name" value="AP_NUCLEASE_F2_1"/>
    <property type="match status" value="1"/>
</dbReference>
<dbReference type="STRING" id="485915.Dret_1286"/>
<dbReference type="RefSeq" id="WP_015751721.1">
    <property type="nucleotide sequence ID" value="NC_013223.1"/>
</dbReference>
<dbReference type="CDD" id="cd00019">
    <property type="entry name" value="AP2Ec"/>
    <property type="match status" value="1"/>
</dbReference>
<feature type="binding site" evidence="9">
    <location>
        <position position="228"/>
    </location>
    <ligand>
        <name>Zn(2+)</name>
        <dbReference type="ChEBI" id="CHEBI:29105"/>
        <label>3</label>
    </ligand>
</feature>
<evidence type="ECO:0000256" key="3">
    <source>
        <dbReference type="ARBA" id="ARBA00022723"/>
    </source>
</evidence>
<keyword evidence="5 9" id="KW-0227">DNA damage</keyword>
<feature type="binding site" evidence="9">
    <location>
        <position position="181"/>
    </location>
    <ligand>
        <name>Zn(2+)</name>
        <dbReference type="ChEBI" id="CHEBI:29105"/>
        <label>3</label>
    </ligand>
</feature>
<comment type="cofactor">
    <cofactor evidence="9">
        <name>Zn(2+)</name>
        <dbReference type="ChEBI" id="CHEBI:29105"/>
    </cofactor>
    <text evidence="9">Binds 3 Zn(2+) ions.</text>
</comment>
<evidence type="ECO:0000256" key="2">
    <source>
        <dbReference type="ARBA" id="ARBA00022722"/>
    </source>
</evidence>
<sequence>MQYLGAHMSIAGNLCNAFEHIRAVQGTALQIFTRNQRQWKIPPLSSQEVADFLAAWEDWGEYPVVAHDSYLINLAGNKDEAVQKSIHAFTEELRRIEALSISGLVTHPGSHLGDGPEKGLQRYVDRLDRCFAESETSRGMVLLETTAGQGTNLGARFEELAWIIEHSQYPERLGVCLDTCHVFAAGYELRTEEGYQQTRDQFERILGLDRLQCVHCNDSKGELGSRKDRHEHIGRGTIGSQGFANVVNDPALAQIPFILETPKSKDLHEDVANMQALWDLVRH</sequence>
<dbReference type="EMBL" id="CP001734">
    <property type="protein sequence ID" value="ACV68574.1"/>
    <property type="molecule type" value="Genomic_DNA"/>
</dbReference>
<dbReference type="Proteomes" id="UP000001052">
    <property type="component" value="Chromosome"/>
</dbReference>
<dbReference type="GO" id="GO:0008081">
    <property type="term" value="F:phosphoric diester hydrolase activity"/>
    <property type="evidence" value="ECO:0007669"/>
    <property type="project" value="TreeGrafter"/>
</dbReference>
<comment type="catalytic activity">
    <reaction evidence="9">
        <text>Endonucleolytic cleavage to 5'-phosphooligonucleotide end-products.</text>
        <dbReference type="EC" id="3.1.21.2"/>
    </reaction>
</comment>
<dbReference type="HAMAP" id="MF_00152">
    <property type="entry name" value="Nfo"/>
    <property type="match status" value="1"/>
</dbReference>
<evidence type="ECO:0000256" key="5">
    <source>
        <dbReference type="ARBA" id="ARBA00022763"/>
    </source>
</evidence>
<dbReference type="HOGENOM" id="CLU_025885_0_1_7"/>
<gene>
    <name evidence="9" type="primary">nfo</name>
    <name evidence="11" type="ordered locus">Dret_1286</name>
</gene>